<evidence type="ECO:0000256" key="3">
    <source>
        <dbReference type="SAM" id="MobiDB-lite"/>
    </source>
</evidence>
<gene>
    <name evidence="4" type="ORF">G3M56_001710</name>
</gene>
<feature type="chain" id="PRO_5031677656" evidence="2">
    <location>
        <begin position="23"/>
        <end position="483"/>
    </location>
</feature>
<organism evidence="4 5">
    <name type="scientific">Sulfuriroseicoccus oceanibius</name>
    <dbReference type="NCBI Taxonomy" id="2707525"/>
    <lineage>
        <taxon>Bacteria</taxon>
        <taxon>Pseudomonadati</taxon>
        <taxon>Verrucomicrobiota</taxon>
        <taxon>Verrucomicrobiia</taxon>
        <taxon>Verrucomicrobiales</taxon>
        <taxon>Verrucomicrobiaceae</taxon>
        <taxon>Sulfuriroseicoccus</taxon>
    </lineage>
</organism>
<dbReference type="InterPro" id="IPR003423">
    <property type="entry name" value="OMP_efflux"/>
</dbReference>
<comment type="subcellular location">
    <subcellularLocation>
        <location evidence="2">Cell membrane</location>
        <topology evidence="2">Lipid-anchor</topology>
    </subcellularLocation>
</comment>
<dbReference type="EMBL" id="CP066776">
    <property type="protein sequence ID" value="QQL45331.1"/>
    <property type="molecule type" value="Genomic_DNA"/>
</dbReference>
<feature type="signal peptide" evidence="2">
    <location>
        <begin position="1"/>
        <end position="22"/>
    </location>
</feature>
<evidence type="ECO:0000256" key="2">
    <source>
        <dbReference type="RuleBase" id="RU362097"/>
    </source>
</evidence>
<dbReference type="Pfam" id="PF02321">
    <property type="entry name" value="OEP"/>
    <property type="match status" value="2"/>
</dbReference>
<comment type="similarity">
    <text evidence="1 2">Belongs to the outer membrane factor (OMF) (TC 1.B.17) family.</text>
</comment>
<feature type="compositionally biased region" description="Polar residues" evidence="3">
    <location>
        <begin position="118"/>
        <end position="127"/>
    </location>
</feature>
<evidence type="ECO:0000256" key="1">
    <source>
        <dbReference type="ARBA" id="ARBA00007613"/>
    </source>
</evidence>
<keyword evidence="2" id="KW-0472">Membrane</keyword>
<protein>
    <submittedName>
        <fullName evidence="4">Efflux transporter outer membrane subunit</fullName>
    </submittedName>
</protein>
<keyword evidence="2" id="KW-0564">Palmitate</keyword>
<evidence type="ECO:0000313" key="5">
    <source>
        <dbReference type="Proteomes" id="UP000475117"/>
    </source>
</evidence>
<proteinExistence type="inferred from homology"/>
<evidence type="ECO:0000313" key="4">
    <source>
        <dbReference type="EMBL" id="QQL45331.1"/>
    </source>
</evidence>
<dbReference type="Gene3D" id="1.20.1600.10">
    <property type="entry name" value="Outer membrane efflux proteins (OEP)"/>
    <property type="match status" value="1"/>
</dbReference>
<name>A0A6B3LAY3_9BACT</name>
<keyword evidence="2" id="KW-1134">Transmembrane beta strand</keyword>
<dbReference type="PANTHER" id="PTHR30203">
    <property type="entry name" value="OUTER MEMBRANE CATION EFFLUX PROTEIN"/>
    <property type="match status" value="1"/>
</dbReference>
<accession>A0A6B3LAY3</accession>
<dbReference type="InterPro" id="IPR010131">
    <property type="entry name" value="MdtP/NodT-like"/>
</dbReference>
<keyword evidence="2" id="KW-0732">Signal</keyword>
<keyword evidence="2" id="KW-0812">Transmembrane</keyword>
<dbReference type="RefSeq" id="WP_164363845.1">
    <property type="nucleotide sequence ID" value="NZ_CP066776.1"/>
</dbReference>
<sequence length="483" mass="52590">MSSRIRIPSIAGAMAAPLAALALNSCMIVGENYAPPELVTPDTWHQSLASDLRSSTSSLEKWWTKLNDPTLDELIEKSADANPSVKIALERVVEARAARRVARSALFPSVDGEGGVSRSKSSANTEPRSPFGGQEFDQWTAGANAGWELDFFGGVRRAVESADASAEAIEEAYRDTMVTLYAEVAQSYIDIRTFERRLELAQNNIEVQRSSLGIAEERFGAGLVPELDVSQARSILASTRAAIPFLREQRTLAINRLAALLGTYPNEAEKLIAKSRGIPSPGANAGIGLPADLLRSRPDVRQAERELAAQTARIGVAEADLYPRFALGGTFAFQSANGSNLLDSDSSTYSFGPSFRWNLFNAGRVRNLVKIEESRTKQALYAYENAVLKGVEDVENNLASTYHERDRYRALVNAVDAAQQTVDLVTTSYTEGLVDFQNVLDAQRTILTRQDEAAVSKGRIASAYVRLYKALGGGTKMSKEITK</sequence>
<dbReference type="NCBIfam" id="TIGR01845">
    <property type="entry name" value="outer_NodT"/>
    <property type="match status" value="1"/>
</dbReference>
<keyword evidence="2" id="KW-0449">Lipoprotein</keyword>
<dbReference type="AlphaFoldDB" id="A0A6B3LAY3"/>
<dbReference type="Proteomes" id="UP000475117">
    <property type="component" value="Chromosome"/>
</dbReference>
<dbReference type="Gene3D" id="2.20.200.10">
    <property type="entry name" value="Outer membrane efflux proteins (OEP)"/>
    <property type="match status" value="1"/>
</dbReference>
<dbReference type="KEGG" id="soa:G3M56_001710"/>
<reference evidence="4 5" key="1">
    <citation type="submission" date="2020-12" db="EMBL/GenBank/DDBJ databases">
        <title>Sulforoseuscoccus oceanibium gen. nov., sp. nov., a representative of the phylum Verrucomicrobia with special cytoplasmic membrane, and proposal of Sulforoseuscoccusaceae fam. nov.</title>
        <authorList>
            <person name="Xi F."/>
        </authorList>
    </citation>
    <scope>NUCLEOTIDE SEQUENCE [LARGE SCALE GENOMIC DNA]</scope>
    <source>
        <strain evidence="4 5">T37</strain>
    </source>
</reference>
<feature type="region of interest" description="Disordered" evidence="3">
    <location>
        <begin position="110"/>
        <end position="135"/>
    </location>
</feature>
<dbReference type="GO" id="GO:0015562">
    <property type="term" value="F:efflux transmembrane transporter activity"/>
    <property type="evidence" value="ECO:0007669"/>
    <property type="project" value="InterPro"/>
</dbReference>
<keyword evidence="5" id="KW-1185">Reference proteome</keyword>
<dbReference type="GO" id="GO:0005886">
    <property type="term" value="C:plasma membrane"/>
    <property type="evidence" value="ECO:0007669"/>
    <property type="project" value="UniProtKB-SubCell"/>
</dbReference>
<dbReference type="SUPFAM" id="SSF56954">
    <property type="entry name" value="Outer membrane efflux proteins (OEP)"/>
    <property type="match status" value="1"/>
</dbReference>